<evidence type="ECO:0000259" key="7">
    <source>
        <dbReference type="PROSITE" id="PS50106"/>
    </source>
</evidence>
<evidence type="ECO:0000256" key="4">
    <source>
        <dbReference type="ARBA" id="ARBA00021524"/>
    </source>
</evidence>
<dbReference type="Gene3D" id="2.30.42.10">
    <property type="match status" value="2"/>
</dbReference>
<keyword evidence="9" id="KW-1185">Reference proteome</keyword>
<dbReference type="PANTHER" id="PTHR46366">
    <property type="entry name" value="PRO-APOPTOTIC SERINE PROTEASE NMA111"/>
    <property type="match status" value="1"/>
</dbReference>
<dbReference type="Pfam" id="PF17820">
    <property type="entry name" value="PDZ_6"/>
    <property type="match status" value="1"/>
</dbReference>
<dbReference type="Proteomes" id="UP001162972">
    <property type="component" value="Chromosome 4"/>
</dbReference>
<dbReference type="SUPFAM" id="SSF50494">
    <property type="entry name" value="Trypsin-like serine proteases"/>
    <property type="match status" value="2"/>
</dbReference>
<protein>
    <recommendedName>
        <fullName evidence="3">Pro-apoptotic serine protease NMA111</fullName>
    </recommendedName>
    <alternativeName>
        <fullName evidence="4">Pro-apoptotic serine protease nma111</fullName>
    </alternativeName>
</protein>
<dbReference type="InterPro" id="IPR025926">
    <property type="entry name" value="PDZ-like_dom"/>
</dbReference>
<feature type="region of interest" description="Disordered" evidence="6">
    <location>
        <begin position="507"/>
        <end position="537"/>
    </location>
</feature>
<comment type="function">
    <text evidence="1">Nuclear serine protease which mediates apoptosis.</text>
</comment>
<dbReference type="Pfam" id="PF13365">
    <property type="entry name" value="Trypsin_2"/>
    <property type="match status" value="1"/>
</dbReference>
<dbReference type="GO" id="GO:0008233">
    <property type="term" value="F:peptidase activity"/>
    <property type="evidence" value="ECO:0007669"/>
    <property type="project" value="UniProtKB-KW"/>
</dbReference>
<dbReference type="InterPro" id="IPR001478">
    <property type="entry name" value="PDZ"/>
</dbReference>
<proteinExistence type="predicted"/>
<accession>A0AAD6JDW8</accession>
<dbReference type="PROSITE" id="PS50106">
    <property type="entry name" value="PDZ"/>
    <property type="match status" value="1"/>
</dbReference>
<dbReference type="PANTHER" id="PTHR46366:SF1">
    <property type="entry name" value="PDZ DOMAIN-CONTAINING PROTEIN C1685.05"/>
    <property type="match status" value="1"/>
</dbReference>
<dbReference type="GO" id="GO:0006508">
    <property type="term" value="P:proteolysis"/>
    <property type="evidence" value="ECO:0007669"/>
    <property type="project" value="UniProtKB-KW"/>
</dbReference>
<feature type="compositionally biased region" description="Polar residues" evidence="6">
    <location>
        <begin position="526"/>
        <end position="537"/>
    </location>
</feature>
<dbReference type="GO" id="GO:0005634">
    <property type="term" value="C:nucleus"/>
    <property type="evidence" value="ECO:0007669"/>
    <property type="project" value="UniProtKB-SubCell"/>
</dbReference>
<dbReference type="InterPro" id="IPR043504">
    <property type="entry name" value="Peptidase_S1_PA_chymotrypsin"/>
</dbReference>
<sequence length="1050" mass="115734">MEDSNSLEILESEMESMDLRSQESSNQVELDSDLPPGKEVITDDWRDAINKVVPAVVVLQTTACRSFDTELPSSGSATGFVVDKNRGIILTNRHVVKPGPVVAQAIFVNNEEIPVYPIYRDPVHDFGFFRYDPSEIQFHKYEEIPLAPEAASVGLEIRVIGNDSCEKVSILAGTLARLDRNAPTYRRDGYNDFNTFYIQAASGTKSGSSGSPVIDKQGRAVALNAGGSVSSSSAFYLHLERVVRALTFLQKSKDACKNKWEEVSIPRGTLQGFDETRRLGLPKETEQMVRQASAPGETGMLVVDSVVPCGPADRQLESGDVLVHVNGEVTTQFLKLEALLDDNVDKKIELQIERGGTSLTFSIVVQDLHSITPDYFLEVSGAVIHSLSYQQARNFCFQCGLVYVSNPGYMLSRAGIPRHAIIKKFADDEISQLEDVISVLSKLSRGDRVPLEYISYKDRHRRKSALVTIDRHEWYDTPKIYTRDDSSGLWIARPAIQSPTLQLSPCSSNVTQGLNSQSSLLNSESTPAEGTDQANNQELTHDIMITEAGYENISEEAHSREECDVETNKQQGTTEITVSNGYEGVSAAETNASFAECVVEPTLVTMEVNVPPSCLLDGIHSVHSSGIGVVVHHSEDMGLVAIDKNTVQTSACDVMLSFAAFPIEIPGEVVFLHPVYNYALVAYDPSALGAVGASMVRAAELLPVPALCRGDPIYLIGLSKNQRAKSRKSFVTNPYVTLTVGHADRPRYRAINMEVIELDTDFGNAFTGVLCNEHGKVQAIWGSFSNKPKSCNTTSKDHQFVRGVPIYMISQVLDKIISGANGPALLINGVKRSMPLVRTLEAELYSRLLSKARSFGLGDEWIQRLVKKDPMRRQVLRVKENACQALENCVDSDGKLKITICRQGAEVDLLVGTDIRDGNGTMRALSWCGCLVQDPHPAVRALGFLPSEGHGVYAAMWSRGSPADRYFLGAAIWIVHVNGKPTPDLDAFANVVKGLRYDEFVRVKTINLDGKPRVLTLKQDLHYWPTWELRFDPNTATWRRETIKALDCNK</sequence>
<evidence type="ECO:0000313" key="9">
    <source>
        <dbReference type="Proteomes" id="UP001162972"/>
    </source>
</evidence>
<feature type="domain" description="PDZ" evidence="7">
    <location>
        <begin position="262"/>
        <end position="356"/>
    </location>
</feature>
<dbReference type="CDD" id="cd06786">
    <property type="entry name" value="cpPDZ1_ScNma111-like"/>
    <property type="match status" value="1"/>
</dbReference>
<comment type="subcellular location">
    <subcellularLocation>
        <location evidence="2">Nucleus</location>
    </subcellularLocation>
</comment>
<feature type="region of interest" description="Disordered" evidence="6">
    <location>
        <begin position="1"/>
        <end position="36"/>
    </location>
</feature>
<evidence type="ECO:0000313" key="8">
    <source>
        <dbReference type="EMBL" id="KAJ6402439.1"/>
    </source>
</evidence>
<reference evidence="8 9" key="1">
    <citation type="journal article" date="2023" name="Int. J. Mol. Sci.">
        <title>De Novo Assembly and Annotation of 11 Diverse Shrub Willow (Salix) Genomes Reveals Novel Gene Organization in Sex-Linked Regions.</title>
        <authorList>
            <person name="Hyden B."/>
            <person name="Feng K."/>
            <person name="Yates T.B."/>
            <person name="Jawdy S."/>
            <person name="Cereghino C."/>
            <person name="Smart L.B."/>
            <person name="Muchero W."/>
        </authorList>
    </citation>
    <scope>NUCLEOTIDE SEQUENCE [LARGE SCALE GENOMIC DNA]</scope>
    <source>
        <tissue evidence="8">Shoot tip</tissue>
    </source>
</reference>
<feature type="compositionally biased region" description="Acidic residues" evidence="6">
    <location>
        <begin position="1"/>
        <end position="16"/>
    </location>
</feature>
<name>A0AAD6JDW8_9ROSI</name>
<evidence type="ECO:0000256" key="5">
    <source>
        <dbReference type="ARBA" id="ARBA00023242"/>
    </source>
</evidence>
<dbReference type="Gene3D" id="2.40.10.10">
    <property type="entry name" value="Trypsin-like serine proteases"/>
    <property type="match status" value="2"/>
</dbReference>
<dbReference type="Pfam" id="PF12812">
    <property type="entry name" value="PDZ_1"/>
    <property type="match status" value="2"/>
</dbReference>
<feature type="compositionally biased region" description="Low complexity" evidence="6">
    <location>
        <begin position="514"/>
        <end position="525"/>
    </location>
</feature>
<evidence type="ECO:0000256" key="1">
    <source>
        <dbReference type="ARBA" id="ARBA00002558"/>
    </source>
</evidence>
<evidence type="ECO:0000256" key="3">
    <source>
        <dbReference type="ARBA" id="ARBA00020338"/>
    </source>
</evidence>
<evidence type="ECO:0000256" key="2">
    <source>
        <dbReference type="ARBA" id="ARBA00004123"/>
    </source>
</evidence>
<dbReference type="AlphaFoldDB" id="A0AAD6JDW8"/>
<comment type="caution">
    <text evidence="8">The sequence shown here is derived from an EMBL/GenBank/DDBJ whole genome shotgun (WGS) entry which is preliminary data.</text>
</comment>
<dbReference type="InterPro" id="IPR036034">
    <property type="entry name" value="PDZ_sf"/>
</dbReference>
<dbReference type="InterPro" id="IPR041489">
    <property type="entry name" value="PDZ_6"/>
</dbReference>
<keyword evidence="5" id="KW-0539">Nucleus</keyword>
<dbReference type="SUPFAM" id="SSF50156">
    <property type="entry name" value="PDZ domain-like"/>
    <property type="match status" value="2"/>
</dbReference>
<organism evidence="8 9">
    <name type="scientific">Salix udensis</name>
    <dbReference type="NCBI Taxonomy" id="889485"/>
    <lineage>
        <taxon>Eukaryota</taxon>
        <taxon>Viridiplantae</taxon>
        <taxon>Streptophyta</taxon>
        <taxon>Embryophyta</taxon>
        <taxon>Tracheophyta</taxon>
        <taxon>Spermatophyta</taxon>
        <taxon>Magnoliopsida</taxon>
        <taxon>eudicotyledons</taxon>
        <taxon>Gunneridae</taxon>
        <taxon>Pentapetalae</taxon>
        <taxon>rosids</taxon>
        <taxon>fabids</taxon>
        <taxon>Malpighiales</taxon>
        <taxon>Salicaceae</taxon>
        <taxon>Saliceae</taxon>
        <taxon>Salix</taxon>
    </lineage>
</organism>
<dbReference type="EMBL" id="JAPFFJ010000018">
    <property type="protein sequence ID" value="KAJ6402439.1"/>
    <property type="molecule type" value="Genomic_DNA"/>
</dbReference>
<dbReference type="InterPro" id="IPR009003">
    <property type="entry name" value="Peptidase_S1_PA"/>
</dbReference>
<evidence type="ECO:0000256" key="6">
    <source>
        <dbReference type="SAM" id="MobiDB-lite"/>
    </source>
</evidence>
<gene>
    <name evidence="8" type="ORF">OIU84_014518</name>
</gene>